<reference evidence="2" key="1">
    <citation type="submission" date="2014-09" db="EMBL/GenBank/DDBJ databases">
        <authorList>
            <person name="Mudge J."/>
            <person name="Ramaraj T."/>
            <person name="Lindquist I.E."/>
            <person name="Bharti A.K."/>
            <person name="Sundararajan A."/>
            <person name="Cameron C.T."/>
            <person name="Woodward J.E."/>
            <person name="May G.D."/>
            <person name="Brubaker C."/>
            <person name="Broadhvest J."/>
            <person name="Wilkins T.A."/>
        </authorList>
    </citation>
    <scope>NUCLEOTIDE SEQUENCE</scope>
    <source>
        <strain evidence="2">cv. AKA8401</strain>
    </source>
</reference>
<evidence type="ECO:0000313" key="1">
    <source>
        <dbReference type="EMBL" id="KHG17134.1"/>
    </source>
</evidence>
<dbReference type="EMBL" id="KN407587">
    <property type="protein sequence ID" value="KHG17134.1"/>
    <property type="molecule type" value="Genomic_DNA"/>
</dbReference>
<sequence length="113" mass="13270">MVLHVNLKSMPTSQMWSYTKSHIKILCHDVCILTIPMVRTGLFKRRCIIETFSDFTYSSSVFIHHNSNTYKHKLINSNTFICISTYLVRIRTDEIDYSMTFDFPRSNSIFFGS</sequence>
<protein>
    <submittedName>
        <fullName evidence="1">Tetratricopeptide repeat GNN</fullName>
    </submittedName>
</protein>
<dbReference type="AlphaFoldDB" id="A0A0B0NZ20"/>
<organism evidence="1 2">
    <name type="scientific">Gossypium arboreum</name>
    <name type="common">Tree cotton</name>
    <name type="synonym">Gossypium nanking</name>
    <dbReference type="NCBI Taxonomy" id="29729"/>
    <lineage>
        <taxon>Eukaryota</taxon>
        <taxon>Viridiplantae</taxon>
        <taxon>Streptophyta</taxon>
        <taxon>Embryophyta</taxon>
        <taxon>Tracheophyta</taxon>
        <taxon>Spermatophyta</taxon>
        <taxon>Magnoliopsida</taxon>
        <taxon>eudicotyledons</taxon>
        <taxon>Gunneridae</taxon>
        <taxon>Pentapetalae</taxon>
        <taxon>rosids</taxon>
        <taxon>malvids</taxon>
        <taxon>Malvales</taxon>
        <taxon>Malvaceae</taxon>
        <taxon>Malvoideae</taxon>
        <taxon>Gossypium</taxon>
    </lineage>
</organism>
<dbReference type="Proteomes" id="UP000032142">
    <property type="component" value="Unassembled WGS sequence"/>
</dbReference>
<name>A0A0B0NZ20_GOSAR</name>
<accession>A0A0B0NZ20</accession>
<evidence type="ECO:0000313" key="2">
    <source>
        <dbReference type="Proteomes" id="UP000032142"/>
    </source>
</evidence>
<proteinExistence type="predicted"/>
<gene>
    <name evidence="1" type="ORF">F383_21516</name>
</gene>
<keyword evidence="2" id="KW-1185">Reference proteome</keyword>